<reference evidence="1" key="1">
    <citation type="submission" date="2021-05" db="EMBL/GenBank/DDBJ databases">
        <authorList>
            <person name="Arsene-Ploetze F."/>
        </authorList>
    </citation>
    <scope>NUCLEOTIDE SEQUENCE</scope>
    <source>
        <strain evidence="1">DSM 42138</strain>
    </source>
</reference>
<proteinExistence type="predicted"/>
<sequence length="91" mass="10510">MRLSSYVSVHVPDRVSERFVTWHGPEEWSHGLGGCPVLPPAVSRRARRRDRGSRQVPCHKPRPDLVLAIDHPKRREHSCLSPNDVFPPRCW</sequence>
<comment type="caution">
    <text evidence="1">The sequence shown here is derived from an EMBL/GenBank/DDBJ whole genome shotgun (WGS) entry which is preliminary data.</text>
</comment>
<evidence type="ECO:0000313" key="1">
    <source>
        <dbReference type="EMBL" id="CAG6392066.1"/>
    </source>
</evidence>
<protein>
    <submittedName>
        <fullName evidence="1">Uncharacterized protein</fullName>
    </submittedName>
</protein>
<evidence type="ECO:0000313" key="2">
    <source>
        <dbReference type="Proteomes" id="UP001152519"/>
    </source>
</evidence>
<dbReference type="Proteomes" id="UP001152519">
    <property type="component" value="Unassembled WGS sequence"/>
</dbReference>
<name>A0A9W4GQY9_9ACTN</name>
<accession>A0A9W4GQY9</accession>
<keyword evidence="2" id="KW-1185">Reference proteome</keyword>
<organism evidence="1 2">
    <name type="scientific">Actinacidiphila cocklensis</name>
    <dbReference type="NCBI Taxonomy" id="887465"/>
    <lineage>
        <taxon>Bacteria</taxon>
        <taxon>Bacillati</taxon>
        <taxon>Actinomycetota</taxon>
        <taxon>Actinomycetes</taxon>
        <taxon>Kitasatosporales</taxon>
        <taxon>Streptomycetaceae</taxon>
        <taxon>Actinacidiphila</taxon>
    </lineage>
</organism>
<dbReference type="EMBL" id="CAJSLV010000043">
    <property type="protein sequence ID" value="CAG6392066.1"/>
    <property type="molecule type" value="Genomic_DNA"/>
</dbReference>
<gene>
    <name evidence="1" type="ORF">SCOCK_150038</name>
</gene>
<dbReference type="AlphaFoldDB" id="A0A9W4GQY9"/>